<feature type="transmembrane region" description="Helical" evidence="3">
    <location>
        <begin position="384"/>
        <end position="403"/>
    </location>
</feature>
<sequence length="746" mass="88646">MLRLNWSILTFFLLVVIFVQFAYYYFYSIPYNGCSKCPKHAEQKVEAPVYVAPQNSTKLKRRRIHIDPDGERANAAFVILARNTDLNGLQKTIPQLEARFNGKFNYPYVFLNDVPFTELFKNEIRKLSKSKMSFGTIPKEHWSYPEWVNVTRADECRADMDRRRIIYGGSLPYRHMCRFNSGFFFRHPLLDEYEFYWRVEPSVEFSCDIDYDPFLFMKKNDKKYGFVIMLHEYWETIPSLWNTTLQFMEANKGLVTDKNSLDLLRRPDGSYNGCHFWSNFEIASLDFLRSKEYVSYFEYLDKTGGFFYERWGDAPVHSIAAAMYLPMDQIHYFEDVGYFHNPFYNCPANPALQLNCNCDPSKNVNNDHECFRIFREVKQRRPQLPVFLFLLVALIFIHFYLFYRAVPTEIDCSKCSETKTAVASKQGRFTRNSAPGKVKAAIVILARNSDIDGLNHTIPMFEQRFNHKFNYPYVFLNDVPFNERFKSAMRKLTTSKLSFGTVPTEHWSYPSWINVTKADEARKSMEKRDIIYGGSLPYRHMCRYNSGFFFRHPLLQEYDYYWRVEPWVEFTCDIDYDPFVFMKTNNKDYGFTIMVPEYIETIPTLWDTVEKFIEEHQQIIHPKNTLKMFRNDQGSYNLCHFWSNFEIGSLRFFRSGAYSKYFDYLDKKGGFFYERWGDAPVHSLGVAMFLPREKIHYFEDIGYFHNPFQNCPANPALQLRCSCNPKKSESLNNDCLNRYLELYRSR</sequence>
<dbReference type="Gene3D" id="3.90.550.10">
    <property type="entry name" value="Spore Coat Polysaccharide Biosynthesis Protein SpsA, Chain A"/>
    <property type="match status" value="2"/>
</dbReference>
<dbReference type="PANTHER" id="PTHR31121:SF6">
    <property type="entry name" value="ALPHA-1,2 MANNOSYLTRANSFERASE KTR1"/>
    <property type="match status" value="1"/>
</dbReference>
<dbReference type="Pfam" id="PF01793">
    <property type="entry name" value="Glyco_transf_15"/>
    <property type="match status" value="2"/>
</dbReference>
<protein>
    <submittedName>
        <fullName evidence="4">Uncharacterized protein</fullName>
    </submittedName>
</protein>
<dbReference type="GO" id="GO:0005794">
    <property type="term" value="C:Golgi apparatus"/>
    <property type="evidence" value="ECO:0007669"/>
    <property type="project" value="TreeGrafter"/>
</dbReference>
<name>A0A2H9TG43_9FUNG</name>
<keyword evidence="2" id="KW-0808">Transferase</keyword>
<evidence type="ECO:0000256" key="1">
    <source>
        <dbReference type="ARBA" id="ARBA00007677"/>
    </source>
</evidence>
<dbReference type="GO" id="GO:0016020">
    <property type="term" value="C:membrane"/>
    <property type="evidence" value="ECO:0007669"/>
    <property type="project" value="InterPro"/>
</dbReference>
<comment type="similarity">
    <text evidence="1">Belongs to the glycosyltransferase 15 family.</text>
</comment>
<accession>A0A2H9TG43</accession>
<keyword evidence="3" id="KW-0812">Transmembrane</keyword>
<organism evidence="4 5">
    <name type="scientific">Paramicrosporidium saccamoebae</name>
    <dbReference type="NCBI Taxonomy" id="1246581"/>
    <lineage>
        <taxon>Eukaryota</taxon>
        <taxon>Fungi</taxon>
        <taxon>Fungi incertae sedis</taxon>
        <taxon>Cryptomycota</taxon>
        <taxon>Cryptomycota incertae sedis</taxon>
        <taxon>Paramicrosporidium</taxon>
    </lineage>
</organism>
<dbReference type="OrthoDB" id="439943at2759"/>
<evidence type="ECO:0000256" key="2">
    <source>
        <dbReference type="ARBA" id="ARBA00022679"/>
    </source>
</evidence>
<feature type="transmembrane region" description="Helical" evidence="3">
    <location>
        <begin position="6"/>
        <end position="26"/>
    </location>
</feature>
<dbReference type="InterPro" id="IPR029044">
    <property type="entry name" value="Nucleotide-diphossugar_trans"/>
</dbReference>
<dbReference type="EMBL" id="MTSL01000208">
    <property type="protein sequence ID" value="PJF16701.1"/>
    <property type="molecule type" value="Genomic_DNA"/>
</dbReference>
<dbReference type="GO" id="GO:0000032">
    <property type="term" value="P:cell wall mannoprotein biosynthetic process"/>
    <property type="evidence" value="ECO:0007669"/>
    <property type="project" value="TreeGrafter"/>
</dbReference>
<gene>
    <name evidence="4" type="ORF">PSACC_03482</name>
</gene>
<dbReference type="InterPro" id="IPR002685">
    <property type="entry name" value="Glyco_trans_15"/>
</dbReference>
<evidence type="ECO:0000313" key="5">
    <source>
        <dbReference type="Proteomes" id="UP000240830"/>
    </source>
</evidence>
<keyword evidence="3" id="KW-0472">Membrane</keyword>
<dbReference type="GO" id="GO:0006487">
    <property type="term" value="P:protein N-linked glycosylation"/>
    <property type="evidence" value="ECO:0007669"/>
    <property type="project" value="TreeGrafter"/>
</dbReference>
<evidence type="ECO:0000256" key="3">
    <source>
        <dbReference type="SAM" id="Phobius"/>
    </source>
</evidence>
<dbReference type="FunFam" id="3.90.550.10:FF:000051">
    <property type="entry name" value="Alpha-1,2-mannosyltransferase (Ktr4)"/>
    <property type="match status" value="2"/>
</dbReference>
<keyword evidence="5" id="KW-1185">Reference proteome</keyword>
<dbReference type="Proteomes" id="UP000240830">
    <property type="component" value="Unassembled WGS sequence"/>
</dbReference>
<keyword evidence="3" id="KW-1133">Transmembrane helix</keyword>
<dbReference type="PANTHER" id="PTHR31121">
    <property type="entry name" value="ALPHA-1,2 MANNOSYLTRANSFERASE KTR1"/>
    <property type="match status" value="1"/>
</dbReference>
<evidence type="ECO:0000313" key="4">
    <source>
        <dbReference type="EMBL" id="PJF16701.1"/>
    </source>
</evidence>
<dbReference type="SUPFAM" id="SSF53448">
    <property type="entry name" value="Nucleotide-diphospho-sugar transferases"/>
    <property type="match status" value="2"/>
</dbReference>
<proteinExistence type="inferred from homology"/>
<reference evidence="4 5" key="1">
    <citation type="submission" date="2016-10" db="EMBL/GenBank/DDBJ databases">
        <title>The genome of Paramicrosporidium saccamoebae is the missing link in understanding Cryptomycota and Microsporidia evolution.</title>
        <authorList>
            <person name="Quandt C.A."/>
            <person name="Beaudet D."/>
            <person name="Corsaro D."/>
            <person name="Michel R."/>
            <person name="Corradi N."/>
            <person name="James T."/>
        </authorList>
    </citation>
    <scope>NUCLEOTIDE SEQUENCE [LARGE SCALE GENOMIC DNA]</scope>
    <source>
        <strain evidence="4 5">KSL3</strain>
    </source>
</reference>
<comment type="caution">
    <text evidence="4">The sequence shown here is derived from an EMBL/GenBank/DDBJ whole genome shotgun (WGS) entry which is preliminary data.</text>
</comment>
<dbReference type="GO" id="GO:0000026">
    <property type="term" value="F:alpha-1,2-mannosyltransferase activity"/>
    <property type="evidence" value="ECO:0007669"/>
    <property type="project" value="TreeGrafter"/>
</dbReference>
<dbReference type="AlphaFoldDB" id="A0A2H9TG43"/>